<proteinExistence type="predicted"/>
<sequence>MSLAPKFLENFSSISMSASSAIDALQQIATHGYKEELVEESWLDAVVAREKEFPTGLPTPIPVAIPHTDSKHVKENGVGFFRLITPVSFGEMGSVDGVIQVGAIIPLLITNPEEQVDLLMSVIGAVQDEVFVGLLMAAQSVAEVKSLFTDKGL</sequence>
<dbReference type="EMBL" id="CAFBRB010000001">
    <property type="protein sequence ID" value="CAB5070584.1"/>
    <property type="molecule type" value="Genomic_DNA"/>
</dbReference>
<reference evidence="5" key="1">
    <citation type="submission" date="2020-05" db="EMBL/GenBank/DDBJ databases">
        <authorList>
            <person name="Chiriac C."/>
            <person name="Salcher M."/>
            <person name="Ghai R."/>
            <person name="Kavagutti S V."/>
        </authorList>
    </citation>
    <scope>NUCLEOTIDE SEQUENCE</scope>
</reference>
<dbReference type="InterPro" id="IPR016152">
    <property type="entry name" value="PTrfase/Anion_transptr"/>
</dbReference>
<evidence type="ECO:0000313" key="8">
    <source>
        <dbReference type="EMBL" id="CAB4971115.1"/>
    </source>
</evidence>
<accession>A0A6J6ZST1</accession>
<dbReference type="EMBL" id="CAFBMY010000027">
    <property type="protein sequence ID" value="CAB4919745.1"/>
    <property type="molecule type" value="Genomic_DNA"/>
</dbReference>
<dbReference type="Gene3D" id="3.40.930.10">
    <property type="entry name" value="Mannitol-specific EII, Chain A"/>
    <property type="match status" value="1"/>
</dbReference>
<dbReference type="InterPro" id="IPR002178">
    <property type="entry name" value="PTS_EIIA_type-2_dom"/>
</dbReference>
<evidence type="ECO:0000313" key="3">
    <source>
        <dbReference type="EMBL" id="CAB4709700.1"/>
    </source>
</evidence>
<dbReference type="AlphaFoldDB" id="A0A6J6ZST1"/>
<name>A0A6J6ZST1_9ZZZZ</name>
<dbReference type="InterPro" id="IPR051541">
    <property type="entry name" value="PTS_SugarTrans_NitroReg"/>
</dbReference>
<organism evidence="5">
    <name type="scientific">freshwater metagenome</name>
    <dbReference type="NCBI Taxonomy" id="449393"/>
    <lineage>
        <taxon>unclassified sequences</taxon>
        <taxon>metagenomes</taxon>
        <taxon>ecological metagenomes</taxon>
    </lineage>
</organism>
<evidence type="ECO:0000313" key="9">
    <source>
        <dbReference type="EMBL" id="CAB5045963.1"/>
    </source>
</evidence>
<dbReference type="EMBL" id="CAEZZR010000001">
    <property type="protein sequence ID" value="CAB4763175.1"/>
    <property type="molecule type" value="Genomic_DNA"/>
</dbReference>
<dbReference type="SUPFAM" id="SSF55804">
    <property type="entry name" value="Phoshotransferase/anion transport protein"/>
    <property type="match status" value="1"/>
</dbReference>
<evidence type="ECO:0000313" key="7">
    <source>
        <dbReference type="EMBL" id="CAB4919745.1"/>
    </source>
</evidence>
<dbReference type="PANTHER" id="PTHR47738:SF3">
    <property type="entry name" value="PHOSPHOTRANSFERASE SYSTEM MANNITOL_FRUCTOSE-SPECIFIC IIA DOMAIN CONTAINING PROTEIN"/>
    <property type="match status" value="1"/>
</dbReference>
<dbReference type="EMBL" id="CAFABI010000020">
    <property type="protein sequence ID" value="CAB4822467.1"/>
    <property type="molecule type" value="Genomic_DNA"/>
</dbReference>
<dbReference type="EMBL" id="CAEZYB010000105">
    <property type="protein sequence ID" value="CAB4709700.1"/>
    <property type="molecule type" value="Genomic_DNA"/>
</dbReference>
<protein>
    <submittedName>
        <fullName evidence="5">Unannotated protein</fullName>
    </submittedName>
</protein>
<evidence type="ECO:0000259" key="1">
    <source>
        <dbReference type="PROSITE" id="PS51094"/>
    </source>
</evidence>
<dbReference type="EMBL" id="CAFAZX010000016">
    <property type="protein sequence ID" value="CAB4841450.1"/>
    <property type="molecule type" value="Genomic_DNA"/>
</dbReference>
<evidence type="ECO:0000313" key="5">
    <source>
        <dbReference type="EMBL" id="CAB4822467.1"/>
    </source>
</evidence>
<dbReference type="EMBL" id="CAEZWO010000013">
    <property type="protein sequence ID" value="CAB4652318.1"/>
    <property type="molecule type" value="Genomic_DNA"/>
</dbReference>
<feature type="domain" description="PTS EIIA type-2" evidence="1">
    <location>
        <begin position="5"/>
        <end position="151"/>
    </location>
</feature>
<evidence type="ECO:0000313" key="4">
    <source>
        <dbReference type="EMBL" id="CAB4763175.1"/>
    </source>
</evidence>
<gene>
    <name evidence="2" type="ORF">UFOPK2254_00230</name>
    <name evidence="3" type="ORF">UFOPK2646_00907</name>
    <name evidence="4" type="ORF">UFOPK2907_00012</name>
    <name evidence="5" type="ORF">UFOPK3197_00286</name>
    <name evidence="6" type="ORF">UFOPK3241_00457</name>
    <name evidence="7" type="ORF">UFOPK3707_00284</name>
    <name evidence="8" type="ORF">UFOPK3937_00117</name>
    <name evidence="9" type="ORF">UFOPK4265_00086</name>
    <name evidence="10" type="ORF">UFOPK4401_00019</name>
</gene>
<dbReference type="EMBL" id="CAFBQK010000006">
    <property type="protein sequence ID" value="CAB5045963.1"/>
    <property type="molecule type" value="Genomic_DNA"/>
</dbReference>
<dbReference type="PROSITE" id="PS51094">
    <property type="entry name" value="PTS_EIIA_TYPE_2"/>
    <property type="match status" value="1"/>
</dbReference>
<evidence type="ECO:0000313" key="2">
    <source>
        <dbReference type="EMBL" id="CAB4652318.1"/>
    </source>
</evidence>
<evidence type="ECO:0000313" key="10">
    <source>
        <dbReference type="EMBL" id="CAB5070584.1"/>
    </source>
</evidence>
<dbReference type="Pfam" id="PF00359">
    <property type="entry name" value="PTS_EIIA_2"/>
    <property type="match status" value="1"/>
</dbReference>
<dbReference type="PANTHER" id="PTHR47738">
    <property type="entry name" value="PTS SYSTEM FRUCTOSE-LIKE EIIA COMPONENT-RELATED"/>
    <property type="match status" value="1"/>
</dbReference>
<dbReference type="EMBL" id="CAFBOJ010000006">
    <property type="protein sequence ID" value="CAB4971115.1"/>
    <property type="molecule type" value="Genomic_DNA"/>
</dbReference>
<evidence type="ECO:0000313" key="6">
    <source>
        <dbReference type="EMBL" id="CAB4841450.1"/>
    </source>
</evidence>